<dbReference type="RefSeq" id="WP_188557889.1">
    <property type="nucleotide sequence ID" value="NZ_BMGS01000005.1"/>
</dbReference>
<feature type="chain" id="PRO_5046690708" description="Lipocalin-like domain-containing protein" evidence="1">
    <location>
        <begin position="19"/>
        <end position="162"/>
    </location>
</feature>
<proteinExistence type="predicted"/>
<gene>
    <name evidence="3" type="ORF">GCM10011378_22050</name>
</gene>
<dbReference type="InterPro" id="IPR024311">
    <property type="entry name" value="Lipocalin-like"/>
</dbReference>
<keyword evidence="4" id="KW-1185">Reference proteome</keyword>
<evidence type="ECO:0000259" key="2">
    <source>
        <dbReference type="Pfam" id="PF13648"/>
    </source>
</evidence>
<sequence length="162" mass="17485">MKRISLLALSLAASTFFASCGSDDKENNPSPSKSASQLLMAKSWKLTAETEATGTAAPVNTYDDYESYEKDNIYKFQANNVFVSEEGATRYSSSDPASTTGVWALSDNDKKVVYQAGFFGTGLLSSTQKGDIEELTETKLVVKMTDASGTPTIVTRQTFTAQ</sequence>
<keyword evidence="1" id="KW-0732">Signal</keyword>
<dbReference type="PROSITE" id="PS51257">
    <property type="entry name" value="PROKAR_LIPOPROTEIN"/>
    <property type="match status" value="1"/>
</dbReference>
<accession>A0ABQ1WU80</accession>
<protein>
    <recommendedName>
        <fullName evidence="2">Lipocalin-like domain-containing protein</fullName>
    </recommendedName>
</protein>
<reference evidence="4" key="1">
    <citation type="journal article" date="2019" name="Int. J. Syst. Evol. Microbiol.">
        <title>The Global Catalogue of Microorganisms (GCM) 10K type strain sequencing project: providing services to taxonomists for standard genome sequencing and annotation.</title>
        <authorList>
            <consortium name="The Broad Institute Genomics Platform"/>
            <consortium name="The Broad Institute Genome Sequencing Center for Infectious Disease"/>
            <person name="Wu L."/>
            <person name="Ma J."/>
        </authorList>
    </citation>
    <scope>NUCLEOTIDE SEQUENCE [LARGE SCALE GENOMIC DNA]</scope>
    <source>
        <strain evidence="4">CGMCC 1.12990</strain>
    </source>
</reference>
<evidence type="ECO:0000313" key="3">
    <source>
        <dbReference type="EMBL" id="GGG45416.1"/>
    </source>
</evidence>
<evidence type="ECO:0000256" key="1">
    <source>
        <dbReference type="SAM" id="SignalP"/>
    </source>
</evidence>
<dbReference type="Proteomes" id="UP000601361">
    <property type="component" value="Unassembled WGS sequence"/>
</dbReference>
<dbReference type="Pfam" id="PF13648">
    <property type="entry name" value="Lipocalin_4"/>
    <property type="match status" value="1"/>
</dbReference>
<feature type="domain" description="Lipocalin-like" evidence="2">
    <location>
        <begin position="41"/>
        <end position="142"/>
    </location>
</feature>
<dbReference type="EMBL" id="BMGS01000005">
    <property type="protein sequence ID" value="GGG45416.1"/>
    <property type="molecule type" value="Genomic_DNA"/>
</dbReference>
<comment type="caution">
    <text evidence="3">The sequence shown here is derived from an EMBL/GenBank/DDBJ whole genome shotgun (WGS) entry which is preliminary data.</text>
</comment>
<name>A0ABQ1WU80_9BACT</name>
<feature type="signal peptide" evidence="1">
    <location>
        <begin position="1"/>
        <end position="18"/>
    </location>
</feature>
<organism evidence="3 4">
    <name type="scientific">Hymenobacter glacieicola</name>
    <dbReference type="NCBI Taxonomy" id="1562124"/>
    <lineage>
        <taxon>Bacteria</taxon>
        <taxon>Pseudomonadati</taxon>
        <taxon>Bacteroidota</taxon>
        <taxon>Cytophagia</taxon>
        <taxon>Cytophagales</taxon>
        <taxon>Hymenobacteraceae</taxon>
        <taxon>Hymenobacter</taxon>
    </lineage>
</organism>
<evidence type="ECO:0000313" key="4">
    <source>
        <dbReference type="Proteomes" id="UP000601361"/>
    </source>
</evidence>